<feature type="transmembrane region" description="Helical" evidence="3">
    <location>
        <begin position="265"/>
        <end position="282"/>
    </location>
</feature>
<comment type="caution">
    <text evidence="4">The sequence shown here is derived from an EMBL/GenBank/DDBJ whole genome shotgun (WGS) entry which is preliminary data.</text>
</comment>
<keyword evidence="3" id="KW-0472">Membrane</keyword>
<gene>
    <name evidence="4" type="ORF">ACFOSU_11720</name>
</gene>
<name>A0ABV7EPD6_9GAMM</name>
<evidence type="ECO:0000256" key="2">
    <source>
        <dbReference type="RuleBase" id="RU003750"/>
    </source>
</evidence>
<keyword evidence="3" id="KW-1133">Transmembrane helix</keyword>
<dbReference type="InterPro" id="IPR048254">
    <property type="entry name" value="CDP_ALCOHOL_P_TRANSF_CS"/>
</dbReference>
<dbReference type="PROSITE" id="PS00379">
    <property type="entry name" value="CDP_ALCOHOL_P_TRANSF"/>
    <property type="match status" value="1"/>
</dbReference>
<dbReference type="Pfam" id="PF01066">
    <property type="entry name" value="CDP-OH_P_transf"/>
    <property type="match status" value="1"/>
</dbReference>
<keyword evidence="1 2" id="KW-0808">Transferase</keyword>
<keyword evidence="5" id="KW-1185">Reference proteome</keyword>
<evidence type="ECO:0000313" key="5">
    <source>
        <dbReference type="Proteomes" id="UP001595462"/>
    </source>
</evidence>
<dbReference type="InterPro" id="IPR000462">
    <property type="entry name" value="CDP-OH_P_trans"/>
</dbReference>
<evidence type="ECO:0000313" key="4">
    <source>
        <dbReference type="EMBL" id="MFC3104554.1"/>
    </source>
</evidence>
<sequence length="322" mass="34014">MALSLGGRSHKACATDVVMDRPVSEVETVLTHFFFTSPHRRVDQFNDSGDIGVGAYARGRRHDVMTAPRKDGRSCPGAATAPRVARGSGVDILAGFGLTLLLVEILLATIAAPAALRLSAGGLYIALALLLCGVGETLPRSLGWGNRVTLTRAALVITIAGMVAFPAFLGAHLYAFIGLAVAALALDGVDGWIARRTASVSAFGARFDMELDAFFILVLCAALAAVGKVGLFVLWIGLARYLFVLAQRVAPWLRAELFASLRRKAVCVWQVVTLVICLLPAVSPPVAALASACALVLLALSFGIDVAWLYRRRGSHAADQHA</sequence>
<feature type="transmembrane region" description="Helical" evidence="3">
    <location>
        <begin position="92"/>
        <end position="112"/>
    </location>
</feature>
<dbReference type="InterPro" id="IPR043130">
    <property type="entry name" value="CDP-OH_PTrfase_TM_dom"/>
</dbReference>
<evidence type="ECO:0000256" key="3">
    <source>
        <dbReference type="SAM" id="Phobius"/>
    </source>
</evidence>
<dbReference type="Gene3D" id="1.20.120.1760">
    <property type="match status" value="1"/>
</dbReference>
<reference evidence="5" key="1">
    <citation type="journal article" date="2019" name="Int. J. Syst. Evol. Microbiol.">
        <title>The Global Catalogue of Microorganisms (GCM) 10K type strain sequencing project: providing services to taxonomists for standard genome sequencing and annotation.</title>
        <authorList>
            <consortium name="The Broad Institute Genomics Platform"/>
            <consortium name="The Broad Institute Genome Sequencing Center for Infectious Disease"/>
            <person name="Wu L."/>
            <person name="Ma J."/>
        </authorList>
    </citation>
    <scope>NUCLEOTIDE SEQUENCE [LARGE SCALE GENOMIC DNA]</scope>
    <source>
        <strain evidence="5">KCTC 52640</strain>
    </source>
</reference>
<feature type="transmembrane region" description="Helical" evidence="3">
    <location>
        <begin position="288"/>
        <end position="310"/>
    </location>
</feature>
<keyword evidence="3" id="KW-0812">Transmembrane</keyword>
<evidence type="ECO:0000256" key="1">
    <source>
        <dbReference type="ARBA" id="ARBA00022679"/>
    </source>
</evidence>
<dbReference type="EMBL" id="JBHRSS010000004">
    <property type="protein sequence ID" value="MFC3104554.1"/>
    <property type="molecule type" value="Genomic_DNA"/>
</dbReference>
<dbReference type="EC" id="2.7.8.-" evidence="4"/>
<dbReference type="Proteomes" id="UP001595462">
    <property type="component" value="Unassembled WGS sequence"/>
</dbReference>
<accession>A0ABV7EPD6</accession>
<dbReference type="GO" id="GO:0016740">
    <property type="term" value="F:transferase activity"/>
    <property type="evidence" value="ECO:0007669"/>
    <property type="project" value="UniProtKB-KW"/>
</dbReference>
<protein>
    <submittedName>
        <fullName evidence="4">CDP-alcohol phosphatidyltransferase family protein</fullName>
        <ecNumber evidence="4">2.7.8.-</ecNumber>
    </submittedName>
</protein>
<feature type="transmembrane region" description="Helical" evidence="3">
    <location>
        <begin position="207"/>
        <end position="226"/>
    </location>
</feature>
<comment type="similarity">
    <text evidence="2">Belongs to the CDP-alcohol phosphatidyltransferase class-I family.</text>
</comment>
<organism evidence="4 5">
    <name type="scientific">Salinisphaera aquimarina</name>
    <dbReference type="NCBI Taxonomy" id="2094031"/>
    <lineage>
        <taxon>Bacteria</taxon>
        <taxon>Pseudomonadati</taxon>
        <taxon>Pseudomonadota</taxon>
        <taxon>Gammaproteobacteria</taxon>
        <taxon>Salinisphaerales</taxon>
        <taxon>Salinisphaeraceae</taxon>
        <taxon>Salinisphaera</taxon>
    </lineage>
</organism>
<proteinExistence type="inferred from homology"/>
<dbReference type="RefSeq" id="WP_380689800.1">
    <property type="nucleotide sequence ID" value="NZ_JBHRSS010000004.1"/>
</dbReference>
<feature type="transmembrane region" description="Helical" evidence="3">
    <location>
        <begin position="118"/>
        <end position="138"/>
    </location>
</feature>
<feature type="transmembrane region" description="Helical" evidence="3">
    <location>
        <begin position="150"/>
        <end position="168"/>
    </location>
</feature>